<proteinExistence type="predicted"/>
<dbReference type="OrthoDB" id="572911at2"/>
<dbReference type="EMBL" id="FOFS01000005">
    <property type="protein sequence ID" value="SEQ28571.1"/>
    <property type="molecule type" value="Genomic_DNA"/>
</dbReference>
<feature type="transmembrane region" description="Helical" evidence="1">
    <location>
        <begin position="75"/>
        <end position="96"/>
    </location>
</feature>
<evidence type="ECO:0000313" key="3">
    <source>
        <dbReference type="Proteomes" id="UP000199233"/>
    </source>
</evidence>
<reference evidence="3" key="1">
    <citation type="submission" date="2016-10" db="EMBL/GenBank/DDBJ databases">
        <authorList>
            <person name="Varghese N."/>
            <person name="Submissions S."/>
        </authorList>
    </citation>
    <scope>NUCLEOTIDE SEQUENCE [LARGE SCALE GENOMIC DNA]</scope>
    <source>
        <strain evidence="3">DSM 25927</strain>
    </source>
</reference>
<name>A0A1H9ES88_9GAMM</name>
<keyword evidence="3" id="KW-1185">Reference proteome</keyword>
<evidence type="ECO:0000256" key="1">
    <source>
        <dbReference type="SAM" id="Phobius"/>
    </source>
</evidence>
<evidence type="ECO:0000313" key="2">
    <source>
        <dbReference type="EMBL" id="SEQ28571.1"/>
    </source>
</evidence>
<keyword evidence="1" id="KW-0472">Membrane</keyword>
<keyword evidence="1" id="KW-0812">Transmembrane</keyword>
<keyword evidence="1" id="KW-1133">Transmembrane helix</keyword>
<dbReference type="RefSeq" id="WP_093284578.1">
    <property type="nucleotide sequence ID" value="NZ_FOFS01000005.1"/>
</dbReference>
<organism evidence="2 3">
    <name type="scientific">Solimonas aquatica</name>
    <dbReference type="NCBI Taxonomy" id="489703"/>
    <lineage>
        <taxon>Bacteria</taxon>
        <taxon>Pseudomonadati</taxon>
        <taxon>Pseudomonadota</taxon>
        <taxon>Gammaproteobacteria</taxon>
        <taxon>Nevskiales</taxon>
        <taxon>Nevskiaceae</taxon>
        <taxon>Solimonas</taxon>
    </lineage>
</organism>
<dbReference type="AlphaFoldDB" id="A0A1H9ES88"/>
<evidence type="ECO:0008006" key="4">
    <source>
        <dbReference type="Google" id="ProtNLM"/>
    </source>
</evidence>
<dbReference type="Pfam" id="PF11196">
    <property type="entry name" value="DUF2834"/>
    <property type="match status" value="1"/>
</dbReference>
<dbReference type="STRING" id="489703.SAMN04488038_105136"/>
<dbReference type="InterPro" id="IPR021362">
    <property type="entry name" value="DUF2834"/>
</dbReference>
<gene>
    <name evidence="2" type="ORF">SAMN04488038_105136</name>
</gene>
<dbReference type="Proteomes" id="UP000199233">
    <property type="component" value="Unassembled WGS sequence"/>
</dbReference>
<protein>
    <recommendedName>
        <fullName evidence="4">DUF2834 domain-containing protein</fullName>
    </recommendedName>
</protein>
<sequence>MNRKLAFILVALLLADFTALSAYALSQHGYIGIFSHLFENSAGWQALADLSIACTLAMVWMLADARRSGRRAWPYLLLTLTAGSFGPLLYLLIGLWPAREQRSPALA</sequence>
<feature type="transmembrane region" description="Helical" evidence="1">
    <location>
        <begin position="42"/>
        <end position="63"/>
    </location>
</feature>
<accession>A0A1H9ES88</accession>